<dbReference type="InterPro" id="IPR028154">
    <property type="entry name" value="AMP-dep_Lig_C"/>
</dbReference>
<evidence type="ECO:0000313" key="3">
    <source>
        <dbReference type="EMBL" id="GGM20690.1"/>
    </source>
</evidence>
<reference evidence="3" key="2">
    <citation type="submission" date="2020-09" db="EMBL/GenBank/DDBJ databases">
        <authorList>
            <person name="Sun Q."/>
            <person name="Ohkuma M."/>
        </authorList>
    </citation>
    <scope>NUCLEOTIDE SEQUENCE</scope>
    <source>
        <strain evidence="3">JCM 19831</strain>
    </source>
</reference>
<feature type="domain" description="AMP-dependent ligase C-terminal" evidence="2">
    <location>
        <begin position="354"/>
        <end position="446"/>
    </location>
</feature>
<dbReference type="PANTHER" id="PTHR43845">
    <property type="entry name" value="BLR5969 PROTEIN"/>
    <property type="match status" value="1"/>
</dbReference>
<comment type="caution">
    <text evidence="3">The sequence shown here is derived from an EMBL/GenBank/DDBJ whole genome shotgun (WGS) entry which is preliminary data.</text>
</comment>
<protein>
    <submittedName>
        <fullName evidence="3">Coenzyme F390 synthetase</fullName>
    </submittedName>
</protein>
<dbReference type="SUPFAM" id="SSF56801">
    <property type="entry name" value="Acetyl-CoA synthetase-like"/>
    <property type="match status" value="1"/>
</dbReference>
<dbReference type="Gene3D" id="3.30.300.30">
    <property type="match status" value="1"/>
</dbReference>
<proteinExistence type="predicted"/>
<dbReference type="Pfam" id="PF00501">
    <property type="entry name" value="AMP-binding"/>
    <property type="match status" value="1"/>
</dbReference>
<accession>A0A917TFD2</accession>
<organism evidence="3 4">
    <name type="scientific">Dactylosporangium sucinum</name>
    <dbReference type="NCBI Taxonomy" id="1424081"/>
    <lineage>
        <taxon>Bacteria</taxon>
        <taxon>Bacillati</taxon>
        <taxon>Actinomycetota</taxon>
        <taxon>Actinomycetes</taxon>
        <taxon>Micromonosporales</taxon>
        <taxon>Micromonosporaceae</taxon>
        <taxon>Dactylosporangium</taxon>
    </lineage>
</organism>
<dbReference type="InterPro" id="IPR045851">
    <property type="entry name" value="AMP-bd_C_sf"/>
</dbReference>
<evidence type="ECO:0000259" key="2">
    <source>
        <dbReference type="Pfam" id="PF14535"/>
    </source>
</evidence>
<sequence>MPVANPVIERMSRADLLGFVERAAVAAVRRAAETSPLHRWRYARTDLRPERLRTLDDVRRHVPTVTKLDLLEFQETLPGGGAEPADPTVRQLHLTSGTSGVGREIYPRGSHDLAGLGIPGAYEYLWGGLVPGDRLMLTIPYGQTMAGPYFQETCAAAGLVPINAFAGSTADRLRDLQRFACAGLSGTPSYVHRLTLEAREAGLDPARDLPSLKAIFLSGEPYGPAWAHDVATFWRATVCEGWGATQTLGVAMCTCERGAVRLDEDGTARHALLHGLDHRCWIEVLDPDGNPVGPGETGEIVVTMLRPSAQPTIRFRMADKVQLLEPGSCGCGRPLSCYAAGTIGRVDDMMKIRGMNVWPDAIDAVLLRSPVVDYRGRIYSDDRGRESVDVTIALESGTPPESAAALPERLRHAVKRAVGITVDISVVDVRQMPVQQFKSRRWRDDRAVRMAGATNG</sequence>
<dbReference type="EMBL" id="BMPI01000009">
    <property type="protein sequence ID" value="GGM20690.1"/>
    <property type="molecule type" value="Genomic_DNA"/>
</dbReference>
<dbReference type="AlphaFoldDB" id="A0A917TFD2"/>
<dbReference type="PANTHER" id="PTHR43845:SF1">
    <property type="entry name" value="BLR5969 PROTEIN"/>
    <property type="match status" value="1"/>
</dbReference>
<name>A0A917TFD2_9ACTN</name>
<feature type="domain" description="AMP-dependent synthetase/ligase" evidence="1">
    <location>
        <begin position="129"/>
        <end position="302"/>
    </location>
</feature>
<evidence type="ECO:0000259" key="1">
    <source>
        <dbReference type="Pfam" id="PF00501"/>
    </source>
</evidence>
<dbReference type="Gene3D" id="3.40.50.12780">
    <property type="entry name" value="N-terminal domain of ligase-like"/>
    <property type="match status" value="1"/>
</dbReference>
<dbReference type="InterPro" id="IPR042099">
    <property type="entry name" value="ANL_N_sf"/>
</dbReference>
<dbReference type="InterPro" id="IPR000873">
    <property type="entry name" value="AMP-dep_synth/lig_dom"/>
</dbReference>
<dbReference type="Proteomes" id="UP000642070">
    <property type="component" value="Unassembled WGS sequence"/>
</dbReference>
<gene>
    <name evidence="3" type="ORF">GCM10007977_022250</name>
</gene>
<reference evidence="3" key="1">
    <citation type="journal article" date="2014" name="Int. J. Syst. Evol. Microbiol.">
        <title>Complete genome sequence of Corynebacterium casei LMG S-19264T (=DSM 44701T), isolated from a smear-ripened cheese.</title>
        <authorList>
            <consortium name="US DOE Joint Genome Institute (JGI-PGF)"/>
            <person name="Walter F."/>
            <person name="Albersmeier A."/>
            <person name="Kalinowski J."/>
            <person name="Ruckert C."/>
        </authorList>
    </citation>
    <scope>NUCLEOTIDE SEQUENCE</scope>
    <source>
        <strain evidence="3">JCM 19831</strain>
    </source>
</reference>
<dbReference type="Pfam" id="PF14535">
    <property type="entry name" value="AMP-binding_C_2"/>
    <property type="match status" value="1"/>
</dbReference>
<evidence type="ECO:0000313" key="4">
    <source>
        <dbReference type="Proteomes" id="UP000642070"/>
    </source>
</evidence>
<keyword evidence="4" id="KW-1185">Reference proteome</keyword>
<dbReference type="RefSeq" id="WP_190249690.1">
    <property type="nucleotide sequence ID" value="NZ_BMPI01000009.1"/>
</dbReference>